<reference evidence="1 2" key="1">
    <citation type="journal article" date="2021" name="Elife">
        <title>Chloroplast acquisition without the gene transfer in kleptoplastic sea slugs, Plakobranchus ocellatus.</title>
        <authorList>
            <person name="Maeda T."/>
            <person name="Takahashi S."/>
            <person name="Yoshida T."/>
            <person name="Shimamura S."/>
            <person name="Takaki Y."/>
            <person name="Nagai Y."/>
            <person name="Toyoda A."/>
            <person name="Suzuki Y."/>
            <person name="Arimoto A."/>
            <person name="Ishii H."/>
            <person name="Satoh N."/>
            <person name="Nishiyama T."/>
            <person name="Hasebe M."/>
            <person name="Maruyama T."/>
            <person name="Minagawa J."/>
            <person name="Obokata J."/>
            <person name="Shigenobu S."/>
        </authorList>
    </citation>
    <scope>NUCLEOTIDE SEQUENCE [LARGE SCALE GENOMIC DNA]</scope>
</reference>
<organism evidence="1 2">
    <name type="scientific">Elysia marginata</name>
    <dbReference type="NCBI Taxonomy" id="1093978"/>
    <lineage>
        <taxon>Eukaryota</taxon>
        <taxon>Metazoa</taxon>
        <taxon>Spiralia</taxon>
        <taxon>Lophotrochozoa</taxon>
        <taxon>Mollusca</taxon>
        <taxon>Gastropoda</taxon>
        <taxon>Heterobranchia</taxon>
        <taxon>Euthyneura</taxon>
        <taxon>Panpulmonata</taxon>
        <taxon>Sacoglossa</taxon>
        <taxon>Placobranchoidea</taxon>
        <taxon>Plakobranchidae</taxon>
        <taxon>Elysia</taxon>
    </lineage>
</organism>
<proteinExistence type="predicted"/>
<accession>A0AAV4EJQ2</accession>
<sequence length="83" mass="8946">MPFNTTNTDLIRIALGPCAVGPSTLNAPLGGALPAAVSHPDHTLDKHTIIMYSELRNKVKETFHPTVNLSAEVNTSCQCLNYI</sequence>
<gene>
    <name evidence="1" type="ORF">ElyMa_001828300</name>
</gene>
<dbReference type="AlphaFoldDB" id="A0AAV4EJQ2"/>
<evidence type="ECO:0000313" key="2">
    <source>
        <dbReference type="Proteomes" id="UP000762676"/>
    </source>
</evidence>
<dbReference type="EMBL" id="BMAT01003691">
    <property type="protein sequence ID" value="GFR60716.1"/>
    <property type="molecule type" value="Genomic_DNA"/>
</dbReference>
<dbReference type="Proteomes" id="UP000762676">
    <property type="component" value="Unassembled WGS sequence"/>
</dbReference>
<keyword evidence="2" id="KW-1185">Reference proteome</keyword>
<name>A0AAV4EJQ2_9GAST</name>
<evidence type="ECO:0000313" key="1">
    <source>
        <dbReference type="EMBL" id="GFR60716.1"/>
    </source>
</evidence>
<protein>
    <submittedName>
        <fullName evidence="1">Uncharacterized protein</fullName>
    </submittedName>
</protein>
<comment type="caution">
    <text evidence="1">The sequence shown here is derived from an EMBL/GenBank/DDBJ whole genome shotgun (WGS) entry which is preliminary data.</text>
</comment>